<evidence type="ECO:0000256" key="1">
    <source>
        <dbReference type="ARBA" id="ARBA00004141"/>
    </source>
</evidence>
<dbReference type="VEuPathDB" id="FungiDB:C5L36_0A09100"/>
<name>A0A099NU70_PICKU</name>
<keyword evidence="3 8" id="KW-0813">Transport</keyword>
<comment type="subcellular location">
    <subcellularLocation>
        <location evidence="8">Endoplasmic reticulum membrane</location>
        <topology evidence="8">Multi-pass membrane protein</topology>
    </subcellularLocation>
    <subcellularLocation>
        <location evidence="1">Membrane</location>
        <topology evidence="1">Multi-pass membrane protein</topology>
    </subcellularLocation>
</comment>
<evidence type="ECO:0000256" key="5">
    <source>
        <dbReference type="ARBA" id="ARBA00022989"/>
    </source>
</evidence>
<reference evidence="11" key="1">
    <citation type="journal article" date="2014" name="Microb. Cell Fact.">
        <title>Exploiting Issatchenkia orientalis SD108 for succinic acid production.</title>
        <authorList>
            <person name="Xiao H."/>
            <person name="Shao Z."/>
            <person name="Jiang Y."/>
            <person name="Dole S."/>
            <person name="Zhao H."/>
        </authorList>
    </citation>
    <scope>NUCLEOTIDE SEQUENCE [LARGE SCALE GENOMIC DNA]</scope>
    <source>
        <strain evidence="11">SD108</strain>
    </source>
</reference>
<comment type="caution">
    <text evidence="8">Lacks conserved residue(s) required for the propagation of feature annotation.</text>
</comment>
<dbReference type="GO" id="GO:0006882">
    <property type="term" value="P:intracellular zinc ion homeostasis"/>
    <property type="evidence" value="ECO:0007669"/>
    <property type="project" value="InterPro"/>
</dbReference>
<evidence type="ECO:0000259" key="9">
    <source>
        <dbReference type="Pfam" id="PF01545"/>
    </source>
</evidence>
<feature type="domain" description="Cation efflux protein transmembrane" evidence="9">
    <location>
        <begin position="2"/>
        <end position="53"/>
    </location>
</feature>
<dbReference type="GO" id="GO:0005794">
    <property type="term" value="C:Golgi apparatus"/>
    <property type="evidence" value="ECO:0007669"/>
    <property type="project" value="TreeGrafter"/>
</dbReference>
<evidence type="ECO:0000256" key="7">
    <source>
        <dbReference type="ARBA" id="ARBA00023136"/>
    </source>
</evidence>
<dbReference type="GO" id="GO:0031410">
    <property type="term" value="C:cytoplasmic vesicle"/>
    <property type="evidence" value="ECO:0007669"/>
    <property type="project" value="TreeGrafter"/>
</dbReference>
<gene>
    <name evidence="10" type="ORF">JL09_g5449</name>
</gene>
<sequence>MADTLGSVGVIISTIIIKLTGWNFVDPLTSILIATLIFVSAIPLIKSSSSSLLLSLNSDTETELKSLLEGVLNVPGVKSYTTPRFWPQDGPNSSLIGYLHVQYYRTENELQIKTKIDRMFQKSSIINTFYLQLENEIDECWCRKEGVFSTF</sequence>
<comment type="function">
    <text evidence="8">Functions as a zinc transporter.</text>
</comment>
<comment type="similarity">
    <text evidence="2 8">Belongs to the cation diffusion facilitator (CDF) transporter (TC 2.A.4) family. SLC30A subfamily.</text>
</comment>
<feature type="transmembrane region" description="Helical" evidence="8">
    <location>
        <begin position="28"/>
        <end position="45"/>
    </location>
</feature>
<dbReference type="Gene3D" id="1.20.1510.10">
    <property type="entry name" value="Cation efflux protein transmembrane domain"/>
    <property type="match status" value="1"/>
</dbReference>
<evidence type="ECO:0000256" key="4">
    <source>
        <dbReference type="ARBA" id="ARBA00022692"/>
    </source>
</evidence>
<organism evidence="10 11">
    <name type="scientific">Pichia kudriavzevii</name>
    <name type="common">Yeast</name>
    <name type="synonym">Issatchenkia orientalis</name>
    <dbReference type="NCBI Taxonomy" id="4909"/>
    <lineage>
        <taxon>Eukaryota</taxon>
        <taxon>Fungi</taxon>
        <taxon>Dikarya</taxon>
        <taxon>Ascomycota</taxon>
        <taxon>Saccharomycotina</taxon>
        <taxon>Pichiomycetes</taxon>
        <taxon>Pichiales</taxon>
        <taxon>Pichiaceae</taxon>
        <taxon>Pichia</taxon>
    </lineage>
</organism>
<proteinExistence type="inferred from homology"/>
<dbReference type="InterPro" id="IPR045316">
    <property type="entry name" value="Msc2-like"/>
</dbReference>
<dbReference type="PANTHER" id="PTHR45755:SF4">
    <property type="entry name" value="ZINC TRANSPORTER 7"/>
    <property type="match status" value="1"/>
</dbReference>
<keyword evidence="6 8" id="KW-0406">Ion transport</keyword>
<keyword evidence="8" id="KW-0256">Endoplasmic reticulum</keyword>
<keyword evidence="4 8" id="KW-0812">Transmembrane</keyword>
<keyword evidence="7 8" id="KW-0472">Membrane</keyword>
<dbReference type="HOGENOM" id="CLU_145549_0_0_1"/>
<dbReference type="GO" id="GO:0005789">
    <property type="term" value="C:endoplasmic reticulum membrane"/>
    <property type="evidence" value="ECO:0007669"/>
    <property type="project" value="UniProtKB-SubCell"/>
</dbReference>
<evidence type="ECO:0000256" key="2">
    <source>
        <dbReference type="ARBA" id="ARBA00008873"/>
    </source>
</evidence>
<evidence type="ECO:0000256" key="6">
    <source>
        <dbReference type="ARBA" id="ARBA00023065"/>
    </source>
</evidence>
<dbReference type="EMBL" id="JQFK01000680">
    <property type="protein sequence ID" value="KGK35401.1"/>
    <property type="molecule type" value="Genomic_DNA"/>
</dbReference>
<evidence type="ECO:0000256" key="8">
    <source>
        <dbReference type="RuleBase" id="RU369017"/>
    </source>
</evidence>
<evidence type="ECO:0000313" key="10">
    <source>
        <dbReference type="EMBL" id="KGK35401.1"/>
    </source>
</evidence>
<dbReference type="SUPFAM" id="SSF161111">
    <property type="entry name" value="Cation efflux protein transmembrane domain-like"/>
    <property type="match status" value="1"/>
</dbReference>
<dbReference type="GO" id="GO:1904257">
    <property type="term" value="P:zinc ion import into Golgi lumen"/>
    <property type="evidence" value="ECO:0007669"/>
    <property type="project" value="TreeGrafter"/>
</dbReference>
<protein>
    <recommendedName>
        <fullName evidence="8">Zinc transporter</fullName>
    </recommendedName>
</protein>
<dbReference type="eggNOG" id="KOG1484">
    <property type="taxonomic scope" value="Eukaryota"/>
</dbReference>
<comment type="caution">
    <text evidence="10">The sequence shown here is derived from an EMBL/GenBank/DDBJ whole genome shotgun (WGS) entry which is preliminary data.</text>
</comment>
<dbReference type="InterPro" id="IPR027469">
    <property type="entry name" value="Cation_efflux_TMD_sf"/>
</dbReference>
<dbReference type="AlphaFoldDB" id="A0A099NU70"/>
<evidence type="ECO:0000256" key="3">
    <source>
        <dbReference type="ARBA" id="ARBA00022448"/>
    </source>
</evidence>
<accession>A0A099NU70</accession>
<keyword evidence="5 8" id="KW-1133">Transmembrane helix</keyword>
<dbReference type="Proteomes" id="UP000029867">
    <property type="component" value="Unassembled WGS sequence"/>
</dbReference>
<dbReference type="InterPro" id="IPR058533">
    <property type="entry name" value="Cation_efflux_TM"/>
</dbReference>
<dbReference type="GO" id="GO:0005385">
    <property type="term" value="F:zinc ion transmembrane transporter activity"/>
    <property type="evidence" value="ECO:0007669"/>
    <property type="project" value="UniProtKB-UniRule"/>
</dbReference>
<dbReference type="Pfam" id="PF01545">
    <property type="entry name" value="Cation_efflux"/>
    <property type="match status" value="1"/>
</dbReference>
<dbReference type="PANTHER" id="PTHR45755">
    <property type="match status" value="1"/>
</dbReference>
<evidence type="ECO:0000313" key="11">
    <source>
        <dbReference type="Proteomes" id="UP000029867"/>
    </source>
</evidence>